<organism evidence="3 4">
    <name type="scientific">Microthyrium microscopicum</name>
    <dbReference type="NCBI Taxonomy" id="703497"/>
    <lineage>
        <taxon>Eukaryota</taxon>
        <taxon>Fungi</taxon>
        <taxon>Dikarya</taxon>
        <taxon>Ascomycota</taxon>
        <taxon>Pezizomycotina</taxon>
        <taxon>Dothideomycetes</taxon>
        <taxon>Dothideomycetes incertae sedis</taxon>
        <taxon>Microthyriales</taxon>
        <taxon>Microthyriaceae</taxon>
        <taxon>Microthyrium</taxon>
    </lineage>
</organism>
<keyword evidence="4" id="KW-1185">Reference proteome</keyword>
<dbReference type="PANTHER" id="PTHR12436:SF4">
    <property type="entry name" value="LEUKOCYTE RECEPTOR CLUSTER MEMBER 8"/>
    <property type="match status" value="1"/>
</dbReference>
<feature type="domain" description="PCI" evidence="2">
    <location>
        <begin position="309"/>
        <end position="480"/>
    </location>
</feature>
<dbReference type="Gene3D" id="1.25.40.990">
    <property type="match status" value="1"/>
</dbReference>
<name>A0A6A6UMD8_9PEZI</name>
<dbReference type="Pfam" id="PF03399">
    <property type="entry name" value="SAC3_GANP"/>
    <property type="match status" value="2"/>
</dbReference>
<feature type="region of interest" description="Disordered" evidence="1">
    <location>
        <begin position="1"/>
        <end position="34"/>
    </location>
</feature>
<evidence type="ECO:0000313" key="3">
    <source>
        <dbReference type="EMBL" id="KAF2673402.1"/>
    </source>
</evidence>
<accession>A0A6A6UMD8</accession>
<dbReference type="GO" id="GO:0005634">
    <property type="term" value="C:nucleus"/>
    <property type="evidence" value="ECO:0007669"/>
    <property type="project" value="TreeGrafter"/>
</dbReference>
<dbReference type="EMBL" id="MU004231">
    <property type="protein sequence ID" value="KAF2673402.1"/>
    <property type="molecule type" value="Genomic_DNA"/>
</dbReference>
<sequence length="491" mass="55815">MSSSLTPAFTAVQSPRTALPMSVTPSESTPPKARQIFPEPVKEYVRRSFAEENAIPGIDSNELNIELKSTITAAAESGNLHNIDWATLPLPQQAIQQRRLHQQQPWTHHSTPSHHIYSNSSPSSIMPNPNRKRSFEEHAIANPETPPWRKKAGKGAFENRDMYNNKAKTNKEKRQKKTMVFEPSSKFQEQLQNRQKRFNLNAHSESSSSQEDDDDNTASTGPVVGTSTEIVKGYFRLTRQPRPNEVRPQPVLEQALDMVKAKWKFNSDYNFVCDQLKSIRQDLTVQRIKNAFTVKVYETHALIALEKGDLGEYNQCQTQLRALYTLKLGGRPSEFMAYRILYMIYSANRSSMNNLLAELTPADKEKSAIKHALQVRSAITFSNYHKLFKLYHECPNMGPWLMDMFINRERLRALATICKAYNSQSLPVAFVAEELGFDSYDHAAQFVIDNGASAHLIQQPDNSFLLNTKAKDIFLHAQKAAFQKIDIKGQI</sequence>
<dbReference type="OrthoDB" id="199574at2759"/>
<dbReference type="InterPro" id="IPR000717">
    <property type="entry name" value="PCI_dom"/>
</dbReference>
<reference evidence="3" key="1">
    <citation type="journal article" date="2020" name="Stud. Mycol.">
        <title>101 Dothideomycetes genomes: a test case for predicting lifestyles and emergence of pathogens.</title>
        <authorList>
            <person name="Haridas S."/>
            <person name="Albert R."/>
            <person name="Binder M."/>
            <person name="Bloem J."/>
            <person name="Labutti K."/>
            <person name="Salamov A."/>
            <person name="Andreopoulos B."/>
            <person name="Baker S."/>
            <person name="Barry K."/>
            <person name="Bills G."/>
            <person name="Bluhm B."/>
            <person name="Cannon C."/>
            <person name="Castanera R."/>
            <person name="Culley D."/>
            <person name="Daum C."/>
            <person name="Ezra D."/>
            <person name="Gonzalez J."/>
            <person name="Henrissat B."/>
            <person name="Kuo A."/>
            <person name="Liang C."/>
            <person name="Lipzen A."/>
            <person name="Lutzoni F."/>
            <person name="Magnuson J."/>
            <person name="Mondo S."/>
            <person name="Nolan M."/>
            <person name="Ohm R."/>
            <person name="Pangilinan J."/>
            <person name="Park H.-J."/>
            <person name="Ramirez L."/>
            <person name="Alfaro M."/>
            <person name="Sun H."/>
            <person name="Tritt A."/>
            <person name="Yoshinaga Y."/>
            <person name="Zwiers L.-H."/>
            <person name="Turgeon B."/>
            <person name="Goodwin S."/>
            <person name="Spatafora J."/>
            <person name="Crous P."/>
            <person name="Grigoriev I."/>
        </authorList>
    </citation>
    <scope>NUCLEOTIDE SEQUENCE</scope>
    <source>
        <strain evidence="3">CBS 115976</strain>
    </source>
</reference>
<protein>
    <submittedName>
        <fullName evidence="3">SAC3/GANP domain protein</fullName>
    </submittedName>
</protein>
<feature type="compositionally biased region" description="Polar residues" evidence="1">
    <location>
        <begin position="1"/>
        <end position="16"/>
    </location>
</feature>
<dbReference type="PROSITE" id="PS50250">
    <property type="entry name" value="PCI"/>
    <property type="match status" value="1"/>
</dbReference>
<feature type="region of interest" description="Disordered" evidence="1">
    <location>
        <begin position="96"/>
        <end position="224"/>
    </location>
</feature>
<proteinExistence type="predicted"/>
<dbReference type="AlphaFoldDB" id="A0A6A6UMD8"/>
<evidence type="ECO:0000256" key="1">
    <source>
        <dbReference type="SAM" id="MobiDB-lite"/>
    </source>
</evidence>
<feature type="compositionally biased region" description="Low complexity" evidence="1">
    <location>
        <begin position="113"/>
        <end position="129"/>
    </location>
</feature>
<evidence type="ECO:0000313" key="4">
    <source>
        <dbReference type="Proteomes" id="UP000799302"/>
    </source>
</evidence>
<evidence type="ECO:0000259" key="2">
    <source>
        <dbReference type="PROSITE" id="PS50250"/>
    </source>
</evidence>
<dbReference type="InterPro" id="IPR045107">
    <property type="entry name" value="SAC3/GANP/THP3"/>
</dbReference>
<dbReference type="InterPro" id="IPR005062">
    <property type="entry name" value="SAC3/GANP/THP3_conserved"/>
</dbReference>
<dbReference type="PANTHER" id="PTHR12436">
    <property type="entry name" value="80 KDA MCM3-ASSOCIATED PROTEIN"/>
    <property type="match status" value="1"/>
</dbReference>
<dbReference type="Proteomes" id="UP000799302">
    <property type="component" value="Unassembled WGS sequence"/>
</dbReference>
<gene>
    <name evidence="3" type="ORF">BT63DRAFT_155528</name>
</gene>